<keyword evidence="1" id="KW-0812">Transmembrane</keyword>
<name>Q7RD63_PLAYO</name>
<dbReference type="AlphaFoldDB" id="Q7RD63"/>
<dbReference type="EMBL" id="AABL01001781">
    <property type="protein sequence ID" value="EAA17599.1"/>
    <property type="molecule type" value="Genomic_DNA"/>
</dbReference>
<gene>
    <name evidence="2" type="ORF">PY05562</name>
</gene>
<proteinExistence type="predicted"/>
<organism evidence="2 3">
    <name type="scientific">Plasmodium yoelii yoelii</name>
    <dbReference type="NCBI Taxonomy" id="73239"/>
    <lineage>
        <taxon>Eukaryota</taxon>
        <taxon>Sar</taxon>
        <taxon>Alveolata</taxon>
        <taxon>Apicomplexa</taxon>
        <taxon>Aconoidasida</taxon>
        <taxon>Haemosporida</taxon>
        <taxon>Plasmodiidae</taxon>
        <taxon>Plasmodium</taxon>
        <taxon>Plasmodium (Vinckeia)</taxon>
    </lineage>
</organism>
<feature type="transmembrane region" description="Helical" evidence="1">
    <location>
        <begin position="231"/>
        <end position="249"/>
    </location>
</feature>
<sequence length="251" mass="30203">QIDDIKKLIVEHKLVDIFIKGKNLINFKSFLQNDNYLETFKNSLENELKKKDFCHHFIKTTPPFSFNNYNVHHLLLIRRPYINLEYSINRTIDKNEYIYSYRTQNYIHFNLEPEKRVLLNKIYEQIAKFTYKSALQHIYNNKNRQILFEFNKAQNEQLIDIINTSISKKDNINIYTKNNIKEITNVIKIFVENYILILNNYPSNFGLSKHSSLYDNFVKNIKKDIYYNKQILLLILVLIYPTLPLLTHLQT</sequence>
<accession>Q7RD63</accession>
<dbReference type="Proteomes" id="UP000008553">
    <property type="component" value="Unassembled WGS sequence"/>
</dbReference>
<evidence type="ECO:0000256" key="1">
    <source>
        <dbReference type="SAM" id="Phobius"/>
    </source>
</evidence>
<keyword evidence="1" id="KW-1133">Transmembrane helix</keyword>
<keyword evidence="1" id="KW-0472">Membrane</keyword>
<reference evidence="2 3" key="1">
    <citation type="journal article" date="2002" name="Nature">
        <title>Genome sequence and comparative analysis of the model rodent malaria parasite Plasmodium yoelii yoelii.</title>
        <authorList>
            <person name="Carlton J.M."/>
            <person name="Angiuoli S.V."/>
            <person name="Suh B.B."/>
            <person name="Kooij T.W."/>
            <person name="Pertea M."/>
            <person name="Silva J.C."/>
            <person name="Ermolaeva M.D."/>
            <person name="Allen J.E."/>
            <person name="Selengut J.D."/>
            <person name="Koo H.L."/>
            <person name="Peterson J.D."/>
            <person name="Pop M."/>
            <person name="Kosack D.S."/>
            <person name="Shumway M.F."/>
            <person name="Bidwell S.L."/>
            <person name="Shallom S.J."/>
            <person name="van Aken S.E."/>
            <person name="Riedmuller S.B."/>
            <person name="Feldblyum T.V."/>
            <person name="Cho J.K."/>
            <person name="Quackenbush J."/>
            <person name="Sedegah M."/>
            <person name="Shoaibi A."/>
            <person name="Cummings L.M."/>
            <person name="Florens L."/>
            <person name="Yates J.R."/>
            <person name="Raine J.D."/>
            <person name="Sinden R.E."/>
            <person name="Harris M.A."/>
            <person name="Cunningham D.A."/>
            <person name="Preiser P.R."/>
            <person name="Bergman L.W."/>
            <person name="Vaidya A.B."/>
            <person name="van Lin L.H."/>
            <person name="Janse C.J."/>
            <person name="Waters A.P."/>
            <person name="Smith H.O."/>
            <person name="White O.R."/>
            <person name="Salzberg S.L."/>
            <person name="Venter J.C."/>
            <person name="Fraser C.M."/>
            <person name="Hoffman S.L."/>
            <person name="Gardner M.J."/>
            <person name="Carucci D.J."/>
        </authorList>
    </citation>
    <scope>NUCLEOTIDE SEQUENCE [LARGE SCALE GENOMIC DNA]</scope>
    <source>
        <strain evidence="2 3">17XNL</strain>
    </source>
</reference>
<feature type="non-terminal residue" evidence="2">
    <location>
        <position position="1"/>
    </location>
</feature>
<dbReference type="PaxDb" id="73239-Q7RD63"/>
<keyword evidence="3" id="KW-1185">Reference proteome</keyword>
<protein>
    <submittedName>
        <fullName evidence="2">Uncharacterized protein</fullName>
    </submittedName>
</protein>
<dbReference type="STRING" id="73239.Q7RD63"/>
<dbReference type="InParanoid" id="Q7RD63"/>
<comment type="caution">
    <text evidence="2">The sequence shown here is derived from an EMBL/GenBank/DDBJ whole genome shotgun (WGS) entry which is preliminary data.</text>
</comment>
<evidence type="ECO:0000313" key="2">
    <source>
        <dbReference type="EMBL" id="EAA17599.1"/>
    </source>
</evidence>
<evidence type="ECO:0000313" key="3">
    <source>
        <dbReference type="Proteomes" id="UP000008553"/>
    </source>
</evidence>